<dbReference type="AlphaFoldDB" id="A0A699R8W7"/>
<comment type="caution">
    <text evidence="1">The sequence shown here is derived from an EMBL/GenBank/DDBJ whole genome shotgun (WGS) entry which is preliminary data.</text>
</comment>
<protein>
    <submittedName>
        <fullName evidence="1">Uncharacterized protein</fullName>
    </submittedName>
</protein>
<dbReference type="EMBL" id="BKCJ011070564">
    <property type="protein sequence ID" value="GFC79451.1"/>
    <property type="molecule type" value="Genomic_DNA"/>
</dbReference>
<proteinExistence type="predicted"/>
<evidence type="ECO:0000313" key="1">
    <source>
        <dbReference type="EMBL" id="GFC79451.1"/>
    </source>
</evidence>
<name>A0A699R8W7_TANCI</name>
<feature type="non-terminal residue" evidence="1">
    <location>
        <position position="73"/>
    </location>
</feature>
<reference evidence="1" key="1">
    <citation type="journal article" date="2019" name="Sci. Rep.">
        <title>Draft genome of Tanacetum cinerariifolium, the natural source of mosquito coil.</title>
        <authorList>
            <person name="Yamashiro T."/>
            <person name="Shiraishi A."/>
            <person name="Satake H."/>
            <person name="Nakayama K."/>
        </authorList>
    </citation>
    <scope>NUCLEOTIDE SEQUENCE</scope>
</reference>
<organism evidence="1">
    <name type="scientific">Tanacetum cinerariifolium</name>
    <name type="common">Dalmatian daisy</name>
    <name type="synonym">Chrysanthemum cinerariifolium</name>
    <dbReference type="NCBI Taxonomy" id="118510"/>
    <lineage>
        <taxon>Eukaryota</taxon>
        <taxon>Viridiplantae</taxon>
        <taxon>Streptophyta</taxon>
        <taxon>Embryophyta</taxon>
        <taxon>Tracheophyta</taxon>
        <taxon>Spermatophyta</taxon>
        <taxon>Magnoliopsida</taxon>
        <taxon>eudicotyledons</taxon>
        <taxon>Gunneridae</taxon>
        <taxon>Pentapetalae</taxon>
        <taxon>asterids</taxon>
        <taxon>campanulids</taxon>
        <taxon>Asterales</taxon>
        <taxon>Asteraceae</taxon>
        <taxon>Asteroideae</taxon>
        <taxon>Anthemideae</taxon>
        <taxon>Anthemidinae</taxon>
        <taxon>Tanacetum</taxon>
    </lineage>
</organism>
<gene>
    <name evidence="1" type="ORF">Tci_851421</name>
</gene>
<sequence length="73" mass="6896">MEVCGRIVILAPVVAVSVKGGSMMGSVPSSGEASSSIGYIGSGTKSRSCGCMNISSCSSSSCGVGGVCGSSGP</sequence>
<accession>A0A699R8W7</accession>